<reference evidence="2" key="1">
    <citation type="submission" date="2020-09" db="EMBL/GenBank/DDBJ databases">
        <authorList>
            <person name="Kikuchi T."/>
        </authorList>
    </citation>
    <scope>NUCLEOTIDE SEQUENCE</scope>
    <source>
        <strain evidence="2">Ka4C1</strain>
    </source>
</reference>
<dbReference type="Proteomes" id="UP000582659">
    <property type="component" value="Unassembled WGS sequence"/>
</dbReference>
<dbReference type="EMBL" id="CAJFDI010000001">
    <property type="protein sequence ID" value="CAD5211830.1"/>
    <property type="molecule type" value="Genomic_DNA"/>
</dbReference>
<dbReference type="Proteomes" id="UP000659654">
    <property type="component" value="Unassembled WGS sequence"/>
</dbReference>
<proteinExistence type="predicted"/>
<comment type="caution">
    <text evidence="2">The sequence shown here is derived from an EMBL/GenBank/DDBJ whole genome shotgun (WGS) entry which is preliminary data.</text>
</comment>
<accession>A0A7I8XMJ7</accession>
<gene>
    <name evidence="2" type="ORF">BXYJ_LOCUS2617</name>
</gene>
<protein>
    <submittedName>
        <fullName evidence="2">(pine wood nematode) hypothetical protein</fullName>
    </submittedName>
</protein>
<feature type="region of interest" description="Disordered" evidence="1">
    <location>
        <begin position="138"/>
        <end position="160"/>
    </location>
</feature>
<organism evidence="2 3">
    <name type="scientific">Bursaphelenchus xylophilus</name>
    <name type="common">Pinewood nematode worm</name>
    <name type="synonym">Aphelenchoides xylophilus</name>
    <dbReference type="NCBI Taxonomy" id="6326"/>
    <lineage>
        <taxon>Eukaryota</taxon>
        <taxon>Metazoa</taxon>
        <taxon>Ecdysozoa</taxon>
        <taxon>Nematoda</taxon>
        <taxon>Chromadorea</taxon>
        <taxon>Rhabditida</taxon>
        <taxon>Tylenchina</taxon>
        <taxon>Tylenchomorpha</taxon>
        <taxon>Aphelenchoidea</taxon>
        <taxon>Aphelenchoididae</taxon>
        <taxon>Bursaphelenchus</taxon>
    </lineage>
</organism>
<sequence length="160" mass="17905">MDMKLPNLLFLGIRTNSVSRNRNGRPGHAHVGMHAPLERRWTGYVARKCQLSTLELHLPRRAQLRAAIGDVLHLVKRLPRGPRLVRDHAAQELGLHRRPMPRILEMHQPPLEELQQPVAPGGRRVTAEGLGVGKIEAKRNLDFPGPPGLRPEGTGRTVQL</sequence>
<keyword evidence="3" id="KW-1185">Reference proteome</keyword>
<evidence type="ECO:0000256" key="1">
    <source>
        <dbReference type="SAM" id="MobiDB-lite"/>
    </source>
</evidence>
<dbReference type="EMBL" id="CAJFCV020000001">
    <property type="protein sequence ID" value="CAG9089234.1"/>
    <property type="molecule type" value="Genomic_DNA"/>
</dbReference>
<dbReference type="AlphaFoldDB" id="A0A7I8XMJ7"/>
<name>A0A7I8XMJ7_BURXY</name>
<evidence type="ECO:0000313" key="3">
    <source>
        <dbReference type="Proteomes" id="UP000659654"/>
    </source>
</evidence>
<evidence type="ECO:0000313" key="2">
    <source>
        <dbReference type="EMBL" id="CAD5211830.1"/>
    </source>
</evidence>